<protein>
    <submittedName>
        <fullName evidence="1">Uncharacterized protein</fullName>
    </submittedName>
</protein>
<evidence type="ECO:0000313" key="1">
    <source>
        <dbReference type="EMBL" id="KAK0162103.1"/>
    </source>
</evidence>
<proteinExistence type="predicted"/>
<organism evidence="1 2">
    <name type="scientific">Microctonus hyperodae</name>
    <name type="common">Parasitoid wasp</name>
    <dbReference type="NCBI Taxonomy" id="165561"/>
    <lineage>
        <taxon>Eukaryota</taxon>
        <taxon>Metazoa</taxon>
        <taxon>Ecdysozoa</taxon>
        <taxon>Arthropoda</taxon>
        <taxon>Hexapoda</taxon>
        <taxon>Insecta</taxon>
        <taxon>Pterygota</taxon>
        <taxon>Neoptera</taxon>
        <taxon>Endopterygota</taxon>
        <taxon>Hymenoptera</taxon>
        <taxon>Apocrita</taxon>
        <taxon>Ichneumonoidea</taxon>
        <taxon>Braconidae</taxon>
        <taxon>Euphorinae</taxon>
        <taxon>Microctonus</taxon>
    </lineage>
</organism>
<name>A0AA39F386_MICHY</name>
<dbReference type="AlphaFoldDB" id="A0AA39F386"/>
<reference evidence="1" key="1">
    <citation type="journal article" date="2023" name="bioRxiv">
        <title>Scaffold-level genome assemblies of two parasitoid biocontrol wasps reveal the parthenogenesis mechanism and an associated novel virus.</title>
        <authorList>
            <person name="Inwood S."/>
            <person name="Skelly J."/>
            <person name="Guhlin J."/>
            <person name="Harrop T."/>
            <person name="Goldson S."/>
            <person name="Dearden P."/>
        </authorList>
    </citation>
    <scope>NUCLEOTIDE SEQUENCE</scope>
    <source>
        <strain evidence="1">Lincoln</strain>
        <tissue evidence="1">Whole body</tissue>
    </source>
</reference>
<reference evidence="1" key="2">
    <citation type="submission" date="2023-03" db="EMBL/GenBank/DDBJ databases">
        <authorList>
            <person name="Inwood S.N."/>
            <person name="Skelly J.G."/>
            <person name="Guhlin J."/>
            <person name="Harrop T.W.R."/>
            <person name="Goldson S.G."/>
            <person name="Dearden P.K."/>
        </authorList>
    </citation>
    <scope>NUCLEOTIDE SEQUENCE</scope>
    <source>
        <strain evidence="1">Lincoln</strain>
        <tissue evidence="1">Whole body</tissue>
    </source>
</reference>
<dbReference type="EMBL" id="JAQQBR010001834">
    <property type="protein sequence ID" value="KAK0162103.1"/>
    <property type="molecule type" value="Genomic_DNA"/>
</dbReference>
<comment type="caution">
    <text evidence="1">The sequence shown here is derived from an EMBL/GenBank/DDBJ whole genome shotgun (WGS) entry which is preliminary data.</text>
</comment>
<gene>
    <name evidence="1" type="ORF">PV327_008467</name>
</gene>
<keyword evidence="2" id="KW-1185">Reference proteome</keyword>
<sequence length="85" mass="9595">MKHSHQLPHCSYVVQVNVSTLVYDSLHSGISSKLTSKAIRRVGRPVIMWCSAYIIRWSAPQLMVVAVQYILTGPYIPPYVPQNVN</sequence>
<dbReference type="Proteomes" id="UP001168972">
    <property type="component" value="Unassembled WGS sequence"/>
</dbReference>
<accession>A0AA39F386</accession>
<evidence type="ECO:0000313" key="2">
    <source>
        <dbReference type="Proteomes" id="UP001168972"/>
    </source>
</evidence>